<dbReference type="Gene3D" id="3.30.479.30">
    <property type="entry name" value="Band 7 domain"/>
    <property type="match status" value="1"/>
</dbReference>
<dbReference type="AlphaFoldDB" id="A0A932DSR0"/>
<feature type="transmembrane region" description="Helical" evidence="1">
    <location>
        <begin position="7"/>
        <end position="29"/>
    </location>
</feature>
<evidence type="ECO:0000256" key="1">
    <source>
        <dbReference type="SAM" id="Phobius"/>
    </source>
</evidence>
<dbReference type="EMBL" id="JACOYY010000034">
    <property type="protein sequence ID" value="MBI2052260.1"/>
    <property type="molecule type" value="Genomic_DNA"/>
</dbReference>
<evidence type="ECO:0000259" key="2">
    <source>
        <dbReference type="Pfam" id="PF01145"/>
    </source>
</evidence>
<accession>A0A932DSR0</accession>
<keyword evidence="1" id="KW-1133">Transmembrane helix</keyword>
<evidence type="ECO:0000313" key="5">
    <source>
        <dbReference type="Proteomes" id="UP000709672"/>
    </source>
</evidence>
<keyword evidence="1" id="KW-0812">Transmembrane</keyword>
<proteinExistence type="predicted"/>
<protein>
    <recommendedName>
        <fullName evidence="2">Band 7 domain-containing protein</fullName>
    </recommendedName>
</protein>
<dbReference type="InterPro" id="IPR001107">
    <property type="entry name" value="Band_7"/>
</dbReference>
<organism evidence="4 5">
    <name type="scientific">Candidatus Sungiibacteriota bacterium</name>
    <dbReference type="NCBI Taxonomy" id="2750080"/>
    <lineage>
        <taxon>Bacteria</taxon>
        <taxon>Candidatus Sungiibacteriota</taxon>
    </lineage>
</organism>
<dbReference type="EMBL" id="JACPHQ010000042">
    <property type="protein sequence ID" value="MBI2466167.1"/>
    <property type="molecule type" value="Genomic_DNA"/>
</dbReference>
<gene>
    <name evidence="3" type="ORF">HYT38_01100</name>
    <name evidence="4" type="ORF">HYV66_03005</name>
</gene>
<feature type="domain" description="Band 7" evidence="2">
    <location>
        <begin position="165"/>
        <end position="317"/>
    </location>
</feature>
<dbReference type="Proteomes" id="UP000709672">
    <property type="component" value="Unassembled WGS sequence"/>
</dbReference>
<comment type="caution">
    <text evidence="4">The sequence shown here is derived from an EMBL/GenBank/DDBJ whole genome shotgun (WGS) entry which is preliminary data.</text>
</comment>
<dbReference type="SUPFAM" id="SSF117892">
    <property type="entry name" value="Band 7/SPFH domain"/>
    <property type="match status" value="1"/>
</dbReference>
<evidence type="ECO:0000313" key="4">
    <source>
        <dbReference type="EMBL" id="MBI2466167.1"/>
    </source>
</evidence>
<dbReference type="Pfam" id="PF01145">
    <property type="entry name" value="Band_7"/>
    <property type="match status" value="1"/>
</dbReference>
<dbReference type="InterPro" id="IPR036013">
    <property type="entry name" value="Band_7/SPFH_dom_sf"/>
</dbReference>
<evidence type="ECO:0000313" key="3">
    <source>
        <dbReference type="EMBL" id="MBI2052260.1"/>
    </source>
</evidence>
<feature type="transmembrane region" description="Helical" evidence="1">
    <location>
        <begin position="35"/>
        <end position="56"/>
    </location>
</feature>
<dbReference type="Proteomes" id="UP000786662">
    <property type="component" value="Unassembled WGS sequence"/>
</dbReference>
<sequence>MVDGDKKWFIVINFWSMVATAAFLGSILWSWIFTLLILFLTVVAPYGSAIAVMILARKNIFFTIVEEGRAKGVTVFGRASKCLMSYTSHRFNGELDWEEYYRRDEFWDITRLEQDDNRPEEKSIWFRFTRYVLGLDLGGLRWIGLWPFHKIYRYNFRWTSLRGQLPTGFAQDSTQYEQTRNEEIDYILVQQATYLLDLTGIEDQDQLSINIKLVWTTQVVNPFKALFRVRNWLETSADRLLTHIRRNFAANTWKEFQSDENVRMMLQPITDELEKLYGVKTIGIEVIELTPPKEFQQAAEKIRMAQAEVIVAEHEAQAARLRGQGEADRIKSVMSAAKELGEDGVAMKMTEDLAKGGKAVVVMGTARELVKDVLGQRIHPRRPTTKEESI</sequence>
<name>A0A932DSR0_9BACT</name>
<keyword evidence="1" id="KW-0472">Membrane</keyword>
<reference evidence="4" key="1">
    <citation type="submission" date="2020-07" db="EMBL/GenBank/DDBJ databases">
        <title>Huge and variable diversity of episymbiotic CPR bacteria and DPANN archaea in groundwater ecosystems.</title>
        <authorList>
            <person name="He C.Y."/>
            <person name="Keren R."/>
            <person name="Whittaker M."/>
            <person name="Farag I.F."/>
            <person name="Doudna J."/>
            <person name="Cate J.H.D."/>
            <person name="Banfield J.F."/>
        </authorList>
    </citation>
    <scope>NUCLEOTIDE SEQUENCE</scope>
    <source>
        <strain evidence="3">NC_groundwater_191_Ag_S-0.1um_45_8</strain>
        <strain evidence="4">NC_groundwater_418_Ag_B-0.1um_45_10</strain>
    </source>
</reference>